<evidence type="ECO:0000256" key="9">
    <source>
        <dbReference type="ARBA" id="ARBA00023128"/>
    </source>
</evidence>
<keyword evidence="13" id="KW-1185">Reference proteome</keyword>
<dbReference type="GO" id="GO:0004739">
    <property type="term" value="F:pyruvate dehydrogenase (acetyl-transferring) activity"/>
    <property type="evidence" value="ECO:0007669"/>
    <property type="project" value="UniProtKB-EC"/>
</dbReference>
<dbReference type="GO" id="GO:0006086">
    <property type="term" value="P:pyruvate decarboxylation to acetyl-CoA"/>
    <property type="evidence" value="ECO:0007669"/>
    <property type="project" value="InterPro"/>
</dbReference>
<dbReference type="Pfam" id="PF02780">
    <property type="entry name" value="Transketolase_C"/>
    <property type="match status" value="1"/>
</dbReference>
<keyword evidence="10" id="KW-0670">Pyruvate</keyword>
<dbReference type="OrthoDB" id="498204at2759"/>
<dbReference type="SUPFAM" id="SSF51905">
    <property type="entry name" value="FAD/NAD(P)-binding domain"/>
    <property type="match status" value="1"/>
</dbReference>
<dbReference type="InterPro" id="IPR027110">
    <property type="entry name" value="PDHB_mito-type"/>
</dbReference>
<dbReference type="AlphaFoldDB" id="A0A9N8YKP2"/>
<gene>
    <name evidence="12" type="ORF">DEBURN_LOCUS1297</name>
</gene>
<evidence type="ECO:0000313" key="13">
    <source>
        <dbReference type="Proteomes" id="UP000789706"/>
    </source>
</evidence>
<evidence type="ECO:0000256" key="8">
    <source>
        <dbReference type="ARBA" id="ARBA00023052"/>
    </source>
</evidence>
<dbReference type="InterPro" id="IPR009014">
    <property type="entry name" value="Transketo_C/PFOR_II"/>
</dbReference>
<dbReference type="SUPFAM" id="SSF52518">
    <property type="entry name" value="Thiamin diphosphate-binding fold (THDP-binding)"/>
    <property type="match status" value="1"/>
</dbReference>
<dbReference type="FunFam" id="3.40.50.970:FF:000006">
    <property type="entry name" value="Pyruvate dehydrogenase E1 component subunit beta"/>
    <property type="match status" value="1"/>
</dbReference>
<sequence>MNGSLLRNFVNTSTLKVLGNVGKRKALPCIPCIGTFMHKKFLATTNEQTVTVRDALNEALDEELTRDERVFLLGEEVAQYNGAYKVSKGLLDKFGPKRIIDTPITEAGFAGLAIGAALAGLRPICEFMTFNFSMQAIDQVVNSAAKVSYMTGGVNCPIVFRGPNGLAIGVAAQHSQDFAAWYGSIPGLKVVSPWDSEDAKGLLKAAIRDPNPVIVLENELQYGVSYPVSQEFMSSDFLLPIGKAKIIREGNDITVVSHSRTLNFCIEAAEKLQDEEGISVEVINLRSIKPLDVDTIVNSVKKTNHLVSVETAFPQFGVGSEICALAMETEIFDYLDAPVERVTSADVPTPYTANLESLSVPDTQVIAKVIKQMEEKTRHIAILGGGVVGCSIAYHITLLNTDPNLKVTVVEKTAIACAASGKAGGFLTYDWCDGGPLEDLARKSFDLHAELAERLNGKIRYDYRVVDTLAITASTKAASVKPPPTVWLRPGVVTKFKSIGTTQTTAQLHPYKFTKTLIEEAELRGAKVKIANVIGLEFDKLKVSGVRLSTNEIIPVDTVIIAMGPWSGEALSWLVKKSGRAHQLPDVSGQRAHSIVLRPKVDISAHVCFVTLNLGHKYAEPEIYPRPDGEVYISGECDESPLPASAEEYIPNPTAIRSLKNNMNTLSPDILGNATVVREQCCYMPISDDDKPLIGKVPWLDGVYLATGHSVWGILNSSGTGLVIAEMILEGQTKFADVRGLAPMRPKSYNKIH</sequence>
<evidence type="ECO:0000259" key="11">
    <source>
        <dbReference type="SMART" id="SM00861"/>
    </source>
</evidence>
<comment type="subcellular location">
    <subcellularLocation>
        <location evidence="2">Mitochondrion</location>
    </subcellularLocation>
</comment>
<evidence type="ECO:0000256" key="6">
    <source>
        <dbReference type="ARBA" id="ARBA00022958"/>
    </source>
</evidence>
<dbReference type="Proteomes" id="UP000789706">
    <property type="component" value="Unassembled WGS sequence"/>
</dbReference>
<reference evidence="12" key="1">
    <citation type="submission" date="2021-06" db="EMBL/GenBank/DDBJ databases">
        <authorList>
            <person name="Kallberg Y."/>
            <person name="Tangrot J."/>
            <person name="Rosling A."/>
        </authorList>
    </citation>
    <scope>NUCLEOTIDE SEQUENCE</scope>
    <source>
        <strain evidence="12">AZ414A</strain>
    </source>
</reference>
<dbReference type="SMART" id="SM00861">
    <property type="entry name" value="Transket_pyr"/>
    <property type="match status" value="1"/>
</dbReference>
<dbReference type="CDD" id="cd07036">
    <property type="entry name" value="TPP_PYR_E1-PDHc-beta_like"/>
    <property type="match status" value="1"/>
</dbReference>
<dbReference type="Gene3D" id="3.40.50.970">
    <property type="match status" value="1"/>
</dbReference>
<dbReference type="EC" id="1.2.4.1" evidence="3"/>
<organism evidence="12 13">
    <name type="scientific">Diversispora eburnea</name>
    <dbReference type="NCBI Taxonomy" id="1213867"/>
    <lineage>
        <taxon>Eukaryota</taxon>
        <taxon>Fungi</taxon>
        <taxon>Fungi incertae sedis</taxon>
        <taxon>Mucoromycota</taxon>
        <taxon>Glomeromycotina</taxon>
        <taxon>Glomeromycetes</taxon>
        <taxon>Diversisporales</taxon>
        <taxon>Diversisporaceae</taxon>
        <taxon>Diversispora</taxon>
    </lineage>
</organism>
<dbReference type="PANTHER" id="PTHR11624">
    <property type="entry name" value="DEHYDROGENASE RELATED"/>
    <property type="match status" value="1"/>
</dbReference>
<dbReference type="FunFam" id="3.40.50.920:FF:000001">
    <property type="entry name" value="Pyruvate dehydrogenase E1 beta subunit"/>
    <property type="match status" value="1"/>
</dbReference>
<dbReference type="GO" id="GO:0046872">
    <property type="term" value="F:metal ion binding"/>
    <property type="evidence" value="ECO:0007669"/>
    <property type="project" value="UniProtKB-KW"/>
</dbReference>
<keyword evidence="6" id="KW-0630">Potassium</keyword>
<dbReference type="InterPro" id="IPR005475">
    <property type="entry name" value="Transketolase-like_Pyr-bd"/>
</dbReference>
<dbReference type="Pfam" id="PF02779">
    <property type="entry name" value="Transket_pyr"/>
    <property type="match status" value="1"/>
</dbReference>
<protein>
    <recommendedName>
        <fullName evidence="3">pyruvate dehydrogenase (acetyl-transferring)</fullName>
        <ecNumber evidence="3">1.2.4.1</ecNumber>
    </recommendedName>
</protein>
<dbReference type="InterPro" id="IPR029061">
    <property type="entry name" value="THDP-binding"/>
</dbReference>
<dbReference type="SUPFAM" id="SSF52922">
    <property type="entry name" value="TK C-terminal domain-like"/>
    <property type="match status" value="1"/>
</dbReference>
<keyword evidence="8" id="KW-0786">Thiamine pyrophosphate</keyword>
<evidence type="ECO:0000313" key="12">
    <source>
        <dbReference type="EMBL" id="CAG8439207.1"/>
    </source>
</evidence>
<keyword evidence="9" id="KW-0496">Mitochondrion</keyword>
<keyword evidence="4" id="KW-0479">Metal-binding</keyword>
<dbReference type="EMBL" id="CAJVPK010000056">
    <property type="protein sequence ID" value="CAG8439207.1"/>
    <property type="molecule type" value="Genomic_DNA"/>
</dbReference>
<evidence type="ECO:0000256" key="3">
    <source>
        <dbReference type="ARBA" id="ARBA00012281"/>
    </source>
</evidence>
<dbReference type="InterPro" id="IPR036188">
    <property type="entry name" value="FAD/NAD-bd_sf"/>
</dbReference>
<dbReference type="NCBIfam" id="NF008854">
    <property type="entry name" value="PRK11892.1"/>
    <property type="match status" value="1"/>
</dbReference>
<name>A0A9N8YKP2_9GLOM</name>
<dbReference type="Pfam" id="PF01266">
    <property type="entry name" value="DAO"/>
    <property type="match status" value="1"/>
</dbReference>
<comment type="cofactor">
    <cofactor evidence="1">
        <name>thiamine diphosphate</name>
        <dbReference type="ChEBI" id="CHEBI:58937"/>
    </cofactor>
</comment>
<dbReference type="GO" id="GO:0005739">
    <property type="term" value="C:mitochondrion"/>
    <property type="evidence" value="ECO:0007669"/>
    <property type="project" value="UniProtKB-SubCell"/>
</dbReference>
<dbReference type="Gene3D" id="3.50.50.60">
    <property type="entry name" value="FAD/NAD(P)-binding domain"/>
    <property type="match status" value="2"/>
</dbReference>
<evidence type="ECO:0000256" key="7">
    <source>
        <dbReference type="ARBA" id="ARBA00023002"/>
    </source>
</evidence>
<dbReference type="Gene3D" id="3.30.9.10">
    <property type="entry name" value="D-Amino Acid Oxidase, subunit A, domain 2"/>
    <property type="match status" value="1"/>
</dbReference>
<evidence type="ECO:0000256" key="2">
    <source>
        <dbReference type="ARBA" id="ARBA00004173"/>
    </source>
</evidence>
<dbReference type="InterPro" id="IPR006076">
    <property type="entry name" value="FAD-dep_OxRdtase"/>
</dbReference>
<dbReference type="InterPro" id="IPR033248">
    <property type="entry name" value="Transketolase_C"/>
</dbReference>
<accession>A0A9N8YKP2</accession>
<keyword evidence="7" id="KW-0560">Oxidoreductase</keyword>
<evidence type="ECO:0000256" key="10">
    <source>
        <dbReference type="ARBA" id="ARBA00023317"/>
    </source>
</evidence>
<dbReference type="Gene3D" id="3.40.50.920">
    <property type="match status" value="1"/>
</dbReference>
<comment type="caution">
    <text evidence="12">The sequence shown here is derived from an EMBL/GenBank/DDBJ whole genome shotgun (WGS) entry which is preliminary data.</text>
</comment>
<keyword evidence="5" id="KW-0809">Transit peptide</keyword>
<evidence type="ECO:0000256" key="4">
    <source>
        <dbReference type="ARBA" id="ARBA00022723"/>
    </source>
</evidence>
<dbReference type="PANTHER" id="PTHR11624:SF96">
    <property type="entry name" value="PYRUVATE DEHYDROGENASE E1 COMPONENT SUBUNIT BETA, MITOCHONDRIAL"/>
    <property type="match status" value="1"/>
</dbReference>
<dbReference type="NCBIfam" id="NF006667">
    <property type="entry name" value="PRK09212.1"/>
    <property type="match status" value="1"/>
</dbReference>
<proteinExistence type="predicted"/>
<feature type="domain" description="Transketolase-like pyrimidine-binding" evidence="11">
    <location>
        <begin position="50"/>
        <end position="224"/>
    </location>
</feature>
<evidence type="ECO:0000256" key="5">
    <source>
        <dbReference type="ARBA" id="ARBA00022946"/>
    </source>
</evidence>
<evidence type="ECO:0000256" key="1">
    <source>
        <dbReference type="ARBA" id="ARBA00001964"/>
    </source>
</evidence>